<dbReference type="Proteomes" id="UP000176678">
    <property type="component" value="Unassembled WGS sequence"/>
</dbReference>
<dbReference type="AlphaFoldDB" id="A0A1F7VDY8"/>
<organism evidence="2 3">
    <name type="scientific">Candidatus Uhrbacteria bacterium RIFCSPLOWO2_02_FULL_51_9</name>
    <dbReference type="NCBI Taxonomy" id="1802410"/>
    <lineage>
        <taxon>Bacteria</taxon>
        <taxon>Candidatus Uhriibacteriota</taxon>
    </lineage>
</organism>
<keyword evidence="1" id="KW-1133">Transmembrane helix</keyword>
<feature type="transmembrane region" description="Helical" evidence="1">
    <location>
        <begin position="42"/>
        <end position="58"/>
    </location>
</feature>
<protein>
    <recommendedName>
        <fullName evidence="4">DUF5652 domain-containing protein</fullName>
    </recommendedName>
</protein>
<feature type="transmembrane region" description="Helical" evidence="1">
    <location>
        <begin position="12"/>
        <end position="30"/>
    </location>
</feature>
<dbReference type="STRING" id="1802410.A3H75_00645"/>
<reference evidence="2 3" key="1">
    <citation type="journal article" date="2016" name="Nat. Commun.">
        <title>Thousands of microbial genomes shed light on interconnected biogeochemical processes in an aquifer system.</title>
        <authorList>
            <person name="Anantharaman K."/>
            <person name="Brown C.T."/>
            <person name="Hug L.A."/>
            <person name="Sharon I."/>
            <person name="Castelle C.J."/>
            <person name="Probst A.J."/>
            <person name="Thomas B.C."/>
            <person name="Singh A."/>
            <person name="Wilkins M.J."/>
            <person name="Karaoz U."/>
            <person name="Brodie E.L."/>
            <person name="Williams K.H."/>
            <person name="Hubbard S.S."/>
            <person name="Banfield J.F."/>
        </authorList>
    </citation>
    <scope>NUCLEOTIDE SEQUENCE [LARGE SCALE GENOMIC DNA]</scope>
</reference>
<evidence type="ECO:0000313" key="3">
    <source>
        <dbReference type="Proteomes" id="UP000176678"/>
    </source>
</evidence>
<evidence type="ECO:0000256" key="1">
    <source>
        <dbReference type="SAM" id="Phobius"/>
    </source>
</evidence>
<proteinExistence type="predicted"/>
<name>A0A1F7VDY8_9BACT</name>
<keyword evidence="1" id="KW-0472">Membrane</keyword>
<sequence length="65" mass="7575">MLQKTIKLTTTAIALWSGIWLLLSALLEWWHRGFVVHYVNTRWVWLVFAATGAVYLIFKTKDPQA</sequence>
<dbReference type="EMBL" id="MGES01000034">
    <property type="protein sequence ID" value="OGL88653.1"/>
    <property type="molecule type" value="Genomic_DNA"/>
</dbReference>
<accession>A0A1F7VDY8</accession>
<keyword evidence="1" id="KW-0812">Transmembrane</keyword>
<comment type="caution">
    <text evidence="2">The sequence shown here is derived from an EMBL/GenBank/DDBJ whole genome shotgun (WGS) entry which is preliminary data.</text>
</comment>
<gene>
    <name evidence="2" type="ORF">A3H75_00645</name>
</gene>
<evidence type="ECO:0008006" key="4">
    <source>
        <dbReference type="Google" id="ProtNLM"/>
    </source>
</evidence>
<evidence type="ECO:0000313" key="2">
    <source>
        <dbReference type="EMBL" id="OGL88653.1"/>
    </source>
</evidence>